<protein>
    <submittedName>
        <fullName evidence="5">TonB-dependent receptor</fullName>
    </submittedName>
</protein>
<reference evidence="5 6" key="1">
    <citation type="submission" date="2019-08" db="EMBL/GenBank/DDBJ databases">
        <authorList>
            <person name="Khan S.A."/>
            <person name="Jeon C.O."/>
            <person name="Jeong S.E."/>
        </authorList>
    </citation>
    <scope>NUCLEOTIDE SEQUENCE [LARGE SCALE GENOMIC DNA]</scope>
    <source>
        <strain evidence="6">IMCC1728</strain>
    </source>
</reference>
<dbReference type="GO" id="GO:0009279">
    <property type="term" value="C:cell outer membrane"/>
    <property type="evidence" value="ECO:0007669"/>
    <property type="project" value="UniProtKB-SubCell"/>
</dbReference>
<organism evidence="5 6">
    <name type="scientific">Piscinibacter aquaticus</name>
    <dbReference type="NCBI Taxonomy" id="392597"/>
    <lineage>
        <taxon>Bacteria</taxon>
        <taxon>Pseudomonadati</taxon>
        <taxon>Pseudomonadota</taxon>
        <taxon>Betaproteobacteria</taxon>
        <taxon>Burkholderiales</taxon>
        <taxon>Sphaerotilaceae</taxon>
        <taxon>Piscinibacter</taxon>
    </lineage>
</organism>
<dbReference type="PANTHER" id="PTHR47234">
    <property type="match status" value="1"/>
</dbReference>
<name>A0A5C6TZL7_9BURK</name>
<evidence type="ECO:0000256" key="2">
    <source>
        <dbReference type="ARBA" id="ARBA00023136"/>
    </source>
</evidence>
<dbReference type="Gene3D" id="2.40.170.20">
    <property type="entry name" value="TonB-dependent receptor, beta-barrel domain"/>
    <property type="match status" value="1"/>
</dbReference>
<comment type="caution">
    <text evidence="5">The sequence shown here is derived from an EMBL/GenBank/DDBJ whole genome shotgun (WGS) entry which is preliminary data.</text>
</comment>
<evidence type="ECO:0000256" key="3">
    <source>
        <dbReference type="ARBA" id="ARBA00023237"/>
    </source>
</evidence>
<keyword evidence="2" id="KW-0472">Membrane</keyword>
<dbReference type="Proteomes" id="UP000321832">
    <property type="component" value="Unassembled WGS sequence"/>
</dbReference>
<keyword evidence="3" id="KW-0998">Cell outer membrane</keyword>
<proteinExistence type="predicted"/>
<evidence type="ECO:0000256" key="1">
    <source>
        <dbReference type="ARBA" id="ARBA00004442"/>
    </source>
</evidence>
<evidence type="ECO:0000259" key="4">
    <source>
        <dbReference type="Pfam" id="PF00593"/>
    </source>
</evidence>
<evidence type="ECO:0000313" key="6">
    <source>
        <dbReference type="Proteomes" id="UP000321832"/>
    </source>
</evidence>
<dbReference type="SUPFAM" id="SSF56935">
    <property type="entry name" value="Porins"/>
    <property type="match status" value="1"/>
</dbReference>
<dbReference type="Pfam" id="PF00593">
    <property type="entry name" value="TonB_dep_Rec_b-barrel"/>
    <property type="match status" value="1"/>
</dbReference>
<keyword evidence="6" id="KW-1185">Reference proteome</keyword>
<accession>A0A5C6TZL7</accession>
<gene>
    <name evidence="5" type="ORF">FSC37_09935</name>
</gene>
<comment type="subcellular location">
    <subcellularLocation>
        <location evidence="1">Cell outer membrane</location>
    </subcellularLocation>
</comment>
<keyword evidence="5" id="KW-0675">Receptor</keyword>
<dbReference type="PANTHER" id="PTHR47234:SF2">
    <property type="entry name" value="TONB-DEPENDENT RECEPTOR"/>
    <property type="match status" value="1"/>
</dbReference>
<evidence type="ECO:0000313" key="5">
    <source>
        <dbReference type="EMBL" id="TXC66134.1"/>
    </source>
</evidence>
<dbReference type="InterPro" id="IPR000531">
    <property type="entry name" value="Beta-barrel_TonB"/>
</dbReference>
<dbReference type="InterPro" id="IPR036942">
    <property type="entry name" value="Beta-barrel_TonB_sf"/>
</dbReference>
<dbReference type="EMBL" id="VOPW01000001">
    <property type="protein sequence ID" value="TXC66134.1"/>
    <property type="molecule type" value="Genomic_DNA"/>
</dbReference>
<sequence length="589" mass="64554">MLLRLRLYPRPSEQLFHLTPCSDLRGRLFQLSSNLTAFFEGGLGKSKYKYQQDPQFYYNDPDGEQTLRMDGAAYGITGPIDILYRAGDIGPRTYKVTNDEARLLAGVKGTVGGWDFDTAAGVMSGKVRIDQTGSIITSEMDAALVAGTYVPGLQNSAAVIAQISPKLTRQGKATTTFADARVSTEFASMTLPGGAVGFAAGVEARREKQKDDYDNRFINGEVFGFGSLGDIDESRSVKSAYAEFNLPVLKSLESQLALRHDRYSVGGTSTTPKVGLKWSAMSNLVLRGTYARGFRVANPRETSPAVNVGFANGVQDPVRCPVIDPLNPDCSLSIQANIKGSPNLEPEKSKSYTIGLVFEPVKDVSVSIDRWRIDRTNEIASTDIDFLLANQTSFQQFITRDASGSITGVDLPYVNLAGTRVEGWDIDFRGKTNLGEAGKLSYGAAATYFDHFYVQPSKDAKVEDYNGTWQQPRLRMSARIGLETGPWTTELSANYVGNYKNKLTPVGVCSAPAALNQFCEVKAWTTLGLFFGYKGFKNTELSLAVDNLGDEKLPFDYRAGVNSQTRSWGATYHNALGRTFTLRAKYTFF</sequence>
<feature type="domain" description="TonB-dependent receptor-like beta-barrel" evidence="4">
    <location>
        <begin position="53"/>
        <end position="548"/>
    </location>
</feature>
<dbReference type="AlphaFoldDB" id="A0A5C6TZL7"/>